<evidence type="ECO:0000313" key="9">
    <source>
        <dbReference type="EMBL" id="CAB4960115.1"/>
    </source>
</evidence>
<feature type="domain" description="Nudix hydrolase" evidence="8">
    <location>
        <begin position="63"/>
        <end position="197"/>
    </location>
</feature>
<evidence type="ECO:0000256" key="3">
    <source>
        <dbReference type="ARBA" id="ARBA00022723"/>
    </source>
</evidence>
<dbReference type="InterPro" id="IPR015797">
    <property type="entry name" value="NUDIX_hydrolase-like_dom_sf"/>
</dbReference>
<dbReference type="CDD" id="cd03426">
    <property type="entry name" value="NUDIX_CoAse_Nudt7"/>
    <property type="match status" value="1"/>
</dbReference>
<organism evidence="9">
    <name type="scientific">freshwater metagenome</name>
    <dbReference type="NCBI Taxonomy" id="449393"/>
    <lineage>
        <taxon>unclassified sequences</taxon>
        <taxon>metagenomes</taxon>
        <taxon>ecological metagenomes</taxon>
    </lineage>
</organism>
<evidence type="ECO:0000256" key="5">
    <source>
        <dbReference type="ARBA" id="ARBA00022842"/>
    </source>
</evidence>
<evidence type="ECO:0000256" key="7">
    <source>
        <dbReference type="SAM" id="MobiDB-lite"/>
    </source>
</evidence>
<evidence type="ECO:0000256" key="1">
    <source>
        <dbReference type="ARBA" id="ARBA00001936"/>
    </source>
</evidence>
<evidence type="ECO:0000256" key="2">
    <source>
        <dbReference type="ARBA" id="ARBA00001946"/>
    </source>
</evidence>
<sequence>MSISPPLRGGKQIIPRPAGTRLGGPAPWHHLGDDDRVLDPVWVRERCLLLQSPLGVPTALVDARPAAVLVALFPEDGETHIVLMKRPESAPSHKGEISFPGGNRSSNDLNLRETALREAHEEVGINPGTVEVLAELPTIGTVKGAFAITPFVGFIAERPALVADPREVEEVFTVALSELLHPETWHSERWDLWGEEFDMSFYLLENETVWGATARILTGLLDALTSL</sequence>
<dbReference type="Pfam" id="PF00293">
    <property type="entry name" value="NUDIX"/>
    <property type="match status" value="1"/>
</dbReference>
<gene>
    <name evidence="9" type="ORF">UFOPK3789_01233</name>
</gene>
<dbReference type="AlphaFoldDB" id="A0A6J7KX00"/>
<dbReference type="GO" id="GO:0046872">
    <property type="term" value="F:metal ion binding"/>
    <property type="evidence" value="ECO:0007669"/>
    <property type="project" value="UniProtKB-KW"/>
</dbReference>
<dbReference type="InterPro" id="IPR000086">
    <property type="entry name" value="NUDIX_hydrolase_dom"/>
</dbReference>
<evidence type="ECO:0000256" key="6">
    <source>
        <dbReference type="ARBA" id="ARBA00023211"/>
    </source>
</evidence>
<dbReference type="EMBL" id="CAFBNL010000093">
    <property type="protein sequence ID" value="CAB4960115.1"/>
    <property type="molecule type" value="Genomic_DNA"/>
</dbReference>
<comment type="cofactor">
    <cofactor evidence="1">
        <name>Mn(2+)</name>
        <dbReference type="ChEBI" id="CHEBI:29035"/>
    </cofactor>
</comment>
<dbReference type="PANTHER" id="PTHR12992">
    <property type="entry name" value="NUDIX HYDROLASE"/>
    <property type="match status" value="1"/>
</dbReference>
<dbReference type="Gene3D" id="3.90.79.10">
    <property type="entry name" value="Nucleoside Triphosphate Pyrophosphohydrolase"/>
    <property type="match status" value="1"/>
</dbReference>
<name>A0A6J7KX00_9ZZZZ</name>
<accession>A0A6J7KX00</accession>
<keyword evidence="3" id="KW-0479">Metal-binding</keyword>
<comment type="cofactor">
    <cofactor evidence="2">
        <name>Mg(2+)</name>
        <dbReference type="ChEBI" id="CHEBI:18420"/>
    </cofactor>
</comment>
<evidence type="ECO:0000259" key="8">
    <source>
        <dbReference type="PROSITE" id="PS51462"/>
    </source>
</evidence>
<keyword evidence="4" id="KW-0378">Hydrolase</keyword>
<dbReference type="PROSITE" id="PS51462">
    <property type="entry name" value="NUDIX"/>
    <property type="match status" value="1"/>
</dbReference>
<keyword evidence="6" id="KW-0464">Manganese</keyword>
<proteinExistence type="predicted"/>
<dbReference type="GO" id="GO:0010945">
    <property type="term" value="F:coenzyme A diphosphatase activity"/>
    <property type="evidence" value="ECO:0007669"/>
    <property type="project" value="InterPro"/>
</dbReference>
<dbReference type="InterPro" id="IPR045121">
    <property type="entry name" value="CoAse"/>
</dbReference>
<feature type="region of interest" description="Disordered" evidence="7">
    <location>
        <begin position="1"/>
        <end position="26"/>
    </location>
</feature>
<evidence type="ECO:0000256" key="4">
    <source>
        <dbReference type="ARBA" id="ARBA00022801"/>
    </source>
</evidence>
<dbReference type="SUPFAM" id="SSF55811">
    <property type="entry name" value="Nudix"/>
    <property type="match status" value="1"/>
</dbReference>
<keyword evidence="5" id="KW-0460">Magnesium</keyword>
<protein>
    <submittedName>
        <fullName evidence="9">Unannotated protein</fullName>
    </submittedName>
</protein>
<reference evidence="9" key="1">
    <citation type="submission" date="2020-05" db="EMBL/GenBank/DDBJ databases">
        <authorList>
            <person name="Chiriac C."/>
            <person name="Salcher M."/>
            <person name="Ghai R."/>
            <person name="Kavagutti S V."/>
        </authorList>
    </citation>
    <scope>NUCLEOTIDE SEQUENCE</scope>
</reference>
<dbReference type="PANTHER" id="PTHR12992:SF11">
    <property type="entry name" value="MITOCHONDRIAL COENZYME A DIPHOSPHATASE NUDT8"/>
    <property type="match status" value="1"/>
</dbReference>